<feature type="transmembrane region" description="Helical" evidence="1">
    <location>
        <begin position="65"/>
        <end position="89"/>
    </location>
</feature>
<keyword evidence="1" id="KW-0472">Membrane</keyword>
<organism evidence="3 4">
    <name type="scientific">Auraticoccus monumenti</name>
    <dbReference type="NCBI Taxonomy" id="675864"/>
    <lineage>
        <taxon>Bacteria</taxon>
        <taxon>Bacillati</taxon>
        <taxon>Actinomycetota</taxon>
        <taxon>Actinomycetes</taxon>
        <taxon>Propionibacteriales</taxon>
        <taxon>Propionibacteriaceae</taxon>
        <taxon>Auraticoccus</taxon>
    </lineage>
</organism>
<keyword evidence="1" id="KW-0812">Transmembrane</keyword>
<reference evidence="3 4" key="1">
    <citation type="submission" date="2016-10" db="EMBL/GenBank/DDBJ databases">
        <authorList>
            <person name="de Groot N.N."/>
        </authorList>
    </citation>
    <scope>NUCLEOTIDE SEQUENCE [LARGE SCALE GENOMIC DNA]</scope>
    <source>
        <strain evidence="3 4">MON 2.2</strain>
    </source>
</reference>
<dbReference type="SUPFAM" id="SSF55781">
    <property type="entry name" value="GAF domain-like"/>
    <property type="match status" value="1"/>
</dbReference>
<evidence type="ECO:0000313" key="3">
    <source>
        <dbReference type="EMBL" id="SDE34275.1"/>
    </source>
</evidence>
<evidence type="ECO:0000313" key="4">
    <source>
        <dbReference type="Proteomes" id="UP000198546"/>
    </source>
</evidence>
<dbReference type="Gene3D" id="3.30.450.40">
    <property type="match status" value="1"/>
</dbReference>
<accession>A0A1G7C755</accession>
<keyword evidence="1" id="KW-1133">Transmembrane helix</keyword>
<feature type="domain" description="GAF" evidence="2">
    <location>
        <begin position="158"/>
        <end position="271"/>
    </location>
</feature>
<dbReference type="Proteomes" id="UP000198546">
    <property type="component" value="Chromosome i"/>
</dbReference>
<dbReference type="EMBL" id="LT629688">
    <property type="protein sequence ID" value="SDE34275.1"/>
    <property type="molecule type" value="Genomic_DNA"/>
</dbReference>
<feature type="transmembrane region" description="Helical" evidence="1">
    <location>
        <begin position="39"/>
        <end position="59"/>
    </location>
</feature>
<evidence type="ECO:0000256" key="1">
    <source>
        <dbReference type="SAM" id="Phobius"/>
    </source>
</evidence>
<protein>
    <submittedName>
        <fullName evidence="3">GAF domain-containing protein</fullName>
    </submittedName>
</protein>
<dbReference type="InterPro" id="IPR029016">
    <property type="entry name" value="GAF-like_dom_sf"/>
</dbReference>
<keyword evidence="4" id="KW-1185">Reference proteome</keyword>
<proteinExistence type="predicted"/>
<evidence type="ECO:0000259" key="2">
    <source>
        <dbReference type="Pfam" id="PF13185"/>
    </source>
</evidence>
<dbReference type="AlphaFoldDB" id="A0A1G7C755"/>
<dbReference type="Pfam" id="PF13185">
    <property type="entry name" value="GAF_2"/>
    <property type="match status" value="1"/>
</dbReference>
<gene>
    <name evidence="3" type="ORF">SAMN04489747_3162</name>
</gene>
<dbReference type="STRING" id="675864.SAMN04489747_3162"/>
<sequence>MSVGWSILAHVSEVSRSDRSATRLELKAWLAANVERHSVAVSVATILVAWLAGVGGALGSQVDSWGWPLFGLSIGLALVAGALEALNAWAKKRSDEAQRGAAAQLGMAVKDGLRPVAELIAQMPQAGKVEREHLLGMVALQATSGLYLLFAQIPGVRAVVYRLDEAGDRLEQIAYYGRGDTPGTFERHPGGRPDPAFEALADNRTRVVHDVLTEPTEHGTDHGYRTYAAVPVVTRDVPHGMLTVDAPQPHSFTATDVAVAEFTAELLAVAFAEAARDR</sequence>
<name>A0A1G7C755_9ACTN</name>
<dbReference type="InterPro" id="IPR003018">
    <property type="entry name" value="GAF"/>
</dbReference>